<accession>A0A6V7NRZ1</accession>
<feature type="compositionally biased region" description="Basic and acidic residues" evidence="1">
    <location>
        <begin position="300"/>
        <end position="309"/>
    </location>
</feature>
<dbReference type="AlphaFoldDB" id="A0A6V7NRZ1"/>
<protein>
    <submittedName>
        <fullName evidence="2">Uncharacterized protein</fullName>
    </submittedName>
</protein>
<evidence type="ECO:0000313" key="2">
    <source>
        <dbReference type="EMBL" id="CAD1821379.1"/>
    </source>
</evidence>
<proteinExistence type="predicted"/>
<evidence type="ECO:0000256" key="1">
    <source>
        <dbReference type="SAM" id="MobiDB-lite"/>
    </source>
</evidence>
<gene>
    <name evidence="2" type="ORF">CB5_LOCUS4590</name>
</gene>
<feature type="region of interest" description="Disordered" evidence="1">
    <location>
        <begin position="281"/>
        <end position="309"/>
    </location>
</feature>
<organism evidence="2">
    <name type="scientific">Ananas comosus var. bracteatus</name>
    <name type="common">red pineapple</name>
    <dbReference type="NCBI Taxonomy" id="296719"/>
    <lineage>
        <taxon>Eukaryota</taxon>
        <taxon>Viridiplantae</taxon>
        <taxon>Streptophyta</taxon>
        <taxon>Embryophyta</taxon>
        <taxon>Tracheophyta</taxon>
        <taxon>Spermatophyta</taxon>
        <taxon>Magnoliopsida</taxon>
        <taxon>Liliopsida</taxon>
        <taxon>Poales</taxon>
        <taxon>Bromeliaceae</taxon>
        <taxon>Bromelioideae</taxon>
        <taxon>Ananas</taxon>
    </lineage>
</organism>
<dbReference type="EMBL" id="LR862141">
    <property type="protein sequence ID" value="CAD1821379.1"/>
    <property type="molecule type" value="Genomic_DNA"/>
</dbReference>
<name>A0A6V7NRZ1_ANACO</name>
<reference evidence="2" key="1">
    <citation type="submission" date="2020-07" db="EMBL/GenBank/DDBJ databases">
        <authorList>
            <person name="Lin J."/>
        </authorList>
    </citation>
    <scope>NUCLEOTIDE SEQUENCE</scope>
</reference>
<sequence>MAAEVSAAAAAAEVIVTLAVVACEMCAAAAVAREMAATAAAGEMAAAIPGVQLWRLVGSSGECRDKSESRWRQIDVKRAPCDARAVLVKKICNLLFFCLLYRYSHRDVPVHYTVYAHTALGLASCTGTRPRVPVHQGRLGRGLIGVRRRHRAAGSFEHVFDAGALRGDRASVRLRSVIKLYCRSIFETSTPGSLEYIYTRAGSPRGFYRVFQAVPDCRVPLRACLSSTEIRCILGWVAPTSATPESGFVLSRWCRSCQLDLLSTDQLVWIELDSRNGAGTGVFTVPRTEPQVPAAAPSTDQDRGKGVAS</sequence>